<comment type="caution">
    <text evidence="1">The sequence shown here is derived from an EMBL/GenBank/DDBJ whole genome shotgun (WGS) entry which is preliminary data.</text>
</comment>
<protein>
    <submittedName>
        <fullName evidence="1">Uncharacterized protein</fullName>
    </submittedName>
</protein>
<keyword evidence="2" id="KW-1185">Reference proteome</keyword>
<accession>A0A016TLQ0</accession>
<evidence type="ECO:0000313" key="2">
    <source>
        <dbReference type="Proteomes" id="UP000024635"/>
    </source>
</evidence>
<name>A0A016TLQ0_9BILA</name>
<evidence type="ECO:0000313" key="1">
    <source>
        <dbReference type="EMBL" id="EYC03929.1"/>
    </source>
</evidence>
<dbReference type="EMBL" id="JARK01001427">
    <property type="protein sequence ID" value="EYC03929.1"/>
    <property type="molecule type" value="Genomic_DNA"/>
</dbReference>
<gene>
    <name evidence="1" type="primary">Acey_s0091.g2504</name>
    <name evidence="1" type="ORF">Y032_0091g2504</name>
</gene>
<proteinExistence type="predicted"/>
<sequence>MPICIPICMVIATGYAKMKPSQIWSTEVIITMKSKLLFLFPEHFLEWGWQNTRNVIREMLRHHFLLARCSNQKIVPKIFDEVARYPFGFFFKIQLCRNLVTVRENIFFDLTGVPYIKVLCILECVSTSILH</sequence>
<dbReference type="AlphaFoldDB" id="A0A016TLQ0"/>
<reference evidence="2" key="1">
    <citation type="journal article" date="2015" name="Nat. Genet.">
        <title>The genome and transcriptome of the zoonotic hookworm Ancylostoma ceylanicum identify infection-specific gene families.</title>
        <authorList>
            <person name="Schwarz E.M."/>
            <person name="Hu Y."/>
            <person name="Antoshechkin I."/>
            <person name="Miller M.M."/>
            <person name="Sternberg P.W."/>
            <person name="Aroian R.V."/>
        </authorList>
    </citation>
    <scope>NUCLEOTIDE SEQUENCE</scope>
    <source>
        <strain evidence="2">HY135</strain>
    </source>
</reference>
<dbReference type="Proteomes" id="UP000024635">
    <property type="component" value="Unassembled WGS sequence"/>
</dbReference>
<organism evidence="1 2">
    <name type="scientific">Ancylostoma ceylanicum</name>
    <dbReference type="NCBI Taxonomy" id="53326"/>
    <lineage>
        <taxon>Eukaryota</taxon>
        <taxon>Metazoa</taxon>
        <taxon>Ecdysozoa</taxon>
        <taxon>Nematoda</taxon>
        <taxon>Chromadorea</taxon>
        <taxon>Rhabditida</taxon>
        <taxon>Rhabditina</taxon>
        <taxon>Rhabditomorpha</taxon>
        <taxon>Strongyloidea</taxon>
        <taxon>Ancylostomatidae</taxon>
        <taxon>Ancylostomatinae</taxon>
        <taxon>Ancylostoma</taxon>
    </lineage>
</organism>